<keyword evidence="2" id="KW-1133">Transmembrane helix</keyword>
<organism evidence="4 5">
    <name type="scientific">Paspalum notatum var. saurae</name>
    <dbReference type="NCBI Taxonomy" id="547442"/>
    <lineage>
        <taxon>Eukaryota</taxon>
        <taxon>Viridiplantae</taxon>
        <taxon>Streptophyta</taxon>
        <taxon>Embryophyta</taxon>
        <taxon>Tracheophyta</taxon>
        <taxon>Spermatophyta</taxon>
        <taxon>Magnoliopsida</taxon>
        <taxon>Liliopsida</taxon>
        <taxon>Poales</taxon>
        <taxon>Poaceae</taxon>
        <taxon>PACMAD clade</taxon>
        <taxon>Panicoideae</taxon>
        <taxon>Andropogonodae</taxon>
        <taxon>Paspaleae</taxon>
        <taxon>Paspalinae</taxon>
        <taxon>Paspalum</taxon>
    </lineage>
</organism>
<feature type="region of interest" description="Disordered" evidence="1">
    <location>
        <begin position="187"/>
        <end position="221"/>
    </location>
</feature>
<dbReference type="AlphaFoldDB" id="A0AAQ3SJ96"/>
<evidence type="ECO:0000259" key="3">
    <source>
        <dbReference type="Pfam" id="PF13962"/>
    </source>
</evidence>
<proteinExistence type="predicted"/>
<keyword evidence="2" id="KW-0472">Membrane</keyword>
<dbReference type="InterPro" id="IPR026961">
    <property type="entry name" value="PGG_dom"/>
</dbReference>
<reference evidence="4 5" key="1">
    <citation type="submission" date="2024-02" db="EMBL/GenBank/DDBJ databases">
        <title>High-quality chromosome-scale genome assembly of Pensacola bahiagrass (Paspalum notatum Flugge var. saurae).</title>
        <authorList>
            <person name="Vega J.M."/>
            <person name="Podio M."/>
            <person name="Orjuela J."/>
            <person name="Siena L.A."/>
            <person name="Pessino S.C."/>
            <person name="Combes M.C."/>
            <person name="Mariac C."/>
            <person name="Albertini E."/>
            <person name="Pupilli F."/>
            <person name="Ortiz J.P.A."/>
            <person name="Leblanc O."/>
        </authorList>
    </citation>
    <scope>NUCLEOTIDE SEQUENCE [LARGE SCALE GENOMIC DNA]</scope>
    <source>
        <strain evidence="4">R1</strain>
        <tissue evidence="4">Leaf</tissue>
    </source>
</reference>
<keyword evidence="2" id="KW-0812">Transmembrane</keyword>
<accession>A0AAQ3SJ96</accession>
<name>A0AAQ3SJ96_PASNO</name>
<dbReference type="GO" id="GO:0016020">
    <property type="term" value="C:membrane"/>
    <property type="evidence" value="ECO:0007669"/>
    <property type="project" value="TreeGrafter"/>
</dbReference>
<evidence type="ECO:0000256" key="1">
    <source>
        <dbReference type="SAM" id="MobiDB-lite"/>
    </source>
</evidence>
<dbReference type="PANTHER" id="PTHR24177:SF432">
    <property type="entry name" value="OS06G0286146 PROTEIN"/>
    <property type="match status" value="1"/>
</dbReference>
<feature type="transmembrane region" description="Helical" evidence="2">
    <location>
        <begin position="101"/>
        <end position="119"/>
    </location>
</feature>
<feature type="transmembrane region" description="Helical" evidence="2">
    <location>
        <begin position="126"/>
        <end position="145"/>
    </location>
</feature>
<feature type="domain" description="PGG" evidence="3">
    <location>
        <begin position="40"/>
        <end position="151"/>
    </location>
</feature>
<evidence type="ECO:0000313" key="4">
    <source>
        <dbReference type="EMBL" id="WVZ50523.1"/>
    </source>
</evidence>
<sequence length="402" mass="44040">MDHPGAIPGVAAVGQIPATTYVPSSGSGKEETRTRNDKVMLDLRKYLLLLTILAMTVTYVAGLNPPGSVWLDTQGGHLTGNQILVVTYHARYNAFSYSNTTAFMASGVVILLLLHAIWAKKSGGPLFVVLRWVMVLDMLSLVVAYTAGASRDTLTTALAAALVFPVFFYILLHTLLIISLRRRKNSGDEADEHEHKGSWPRSAYGRSATGGDGSAPIDDDTDEHRRRRKILMLLAIFATTIAYTAGLNSPGGFWPDTQDGHRAGDPVLQDHHQRRFLAFFVCNTASFVASLSVIMLLLTKGFYTRFLKNKRVVEAAPPYVSILTSLLGLIGSYAFGSCRGTESTASVLVIYVVGLVIMLAILYFAWTKGPPVSIFFFFHFFPNWLSSVYEMKVPKLKSVGHG</sequence>
<protein>
    <recommendedName>
        <fullName evidence="3">PGG domain-containing protein</fullName>
    </recommendedName>
</protein>
<evidence type="ECO:0000313" key="5">
    <source>
        <dbReference type="Proteomes" id="UP001341281"/>
    </source>
</evidence>
<dbReference type="EMBL" id="CP144745">
    <property type="protein sequence ID" value="WVZ50523.1"/>
    <property type="molecule type" value="Genomic_DNA"/>
</dbReference>
<feature type="transmembrane region" description="Helical" evidence="2">
    <location>
        <begin position="230"/>
        <end position="247"/>
    </location>
</feature>
<feature type="transmembrane region" description="Helical" evidence="2">
    <location>
        <begin position="319"/>
        <end position="336"/>
    </location>
</feature>
<dbReference type="Pfam" id="PF13962">
    <property type="entry name" value="PGG"/>
    <property type="match status" value="2"/>
</dbReference>
<feature type="domain" description="PGG" evidence="3">
    <location>
        <begin position="223"/>
        <end position="339"/>
    </location>
</feature>
<keyword evidence="5" id="KW-1185">Reference proteome</keyword>
<feature type="transmembrane region" description="Helical" evidence="2">
    <location>
        <begin position="43"/>
        <end position="62"/>
    </location>
</feature>
<feature type="transmembrane region" description="Helical" evidence="2">
    <location>
        <begin position="157"/>
        <end position="178"/>
    </location>
</feature>
<feature type="transmembrane region" description="Helical" evidence="2">
    <location>
        <begin position="348"/>
        <end position="366"/>
    </location>
</feature>
<gene>
    <name evidence="4" type="ORF">U9M48_001769</name>
</gene>
<dbReference type="PANTHER" id="PTHR24177">
    <property type="entry name" value="CASKIN"/>
    <property type="match status" value="1"/>
</dbReference>
<evidence type="ECO:0000256" key="2">
    <source>
        <dbReference type="SAM" id="Phobius"/>
    </source>
</evidence>
<feature type="transmembrane region" description="Helical" evidence="2">
    <location>
        <begin position="276"/>
        <end position="298"/>
    </location>
</feature>
<dbReference type="Proteomes" id="UP001341281">
    <property type="component" value="Chromosome 01"/>
</dbReference>